<dbReference type="SUPFAM" id="SSF47473">
    <property type="entry name" value="EF-hand"/>
    <property type="match status" value="1"/>
</dbReference>
<accession>A0A2V0NRN1</accession>
<evidence type="ECO:0000259" key="1">
    <source>
        <dbReference type="PROSITE" id="PS50222"/>
    </source>
</evidence>
<dbReference type="STRING" id="307507.A0A2V0NRN1"/>
<keyword evidence="2" id="KW-0969">Cilium</keyword>
<dbReference type="PANTHER" id="PTHR20875:SF0">
    <property type="entry name" value="GH12158P"/>
    <property type="match status" value="1"/>
</dbReference>
<dbReference type="OrthoDB" id="26525at2759"/>
<dbReference type="Pfam" id="PF13499">
    <property type="entry name" value="EF-hand_7"/>
    <property type="match status" value="1"/>
</dbReference>
<keyword evidence="2" id="KW-0282">Flagellum</keyword>
<dbReference type="InterPro" id="IPR052603">
    <property type="entry name" value="EFCB6"/>
</dbReference>
<feature type="domain" description="EF-hand" evidence="1">
    <location>
        <begin position="183"/>
        <end position="218"/>
    </location>
</feature>
<protein>
    <submittedName>
        <fullName evidence="2">Flagellar associated protein</fullName>
    </submittedName>
</protein>
<dbReference type="GO" id="GO:0005509">
    <property type="term" value="F:calcium ion binding"/>
    <property type="evidence" value="ECO:0007669"/>
    <property type="project" value="InterPro"/>
</dbReference>
<gene>
    <name evidence="2" type="ORF">Rsub_00935</name>
</gene>
<dbReference type="AlphaFoldDB" id="A0A2V0NRN1"/>
<keyword evidence="3" id="KW-1185">Reference proteome</keyword>
<sequence>MTARVSQQPFAAPDLHIPGYTGYVQGLQEVFMKTPVMAQLETKAPPETSFLHTRTARPPVAAPHRDPCNFPEEIKRKFNTENLWPCLQTRAVQDSFKPPSSNIALGDGRINPFVTSYSTDFSAPFPGHERLRSPMRNHDLAASQAALLGHYAAAYNRVGEKRLAKMISTMRERMSAKMGNNNDNAFKMRKLFKMYDRDGSGLIHYEDFRQFGESFGMQLDDDSLLALYHVHDPDGTGYVAYEPIVQLIMDPDYFCMYSPERIDNTQALADATSTARLVAHLRARVRGGVDGMRAVFEGLDADGSGVLPARQFEAGCAALGVVLSAREREWAERAAGARDGSGATDYRAFCDALAGDE</sequence>
<dbReference type="Gene3D" id="1.10.238.10">
    <property type="entry name" value="EF-hand"/>
    <property type="match status" value="2"/>
</dbReference>
<dbReference type="InterPro" id="IPR002048">
    <property type="entry name" value="EF_hand_dom"/>
</dbReference>
<comment type="caution">
    <text evidence="2">The sequence shown here is derived from an EMBL/GenBank/DDBJ whole genome shotgun (WGS) entry which is preliminary data.</text>
</comment>
<dbReference type="InterPro" id="IPR011992">
    <property type="entry name" value="EF-hand-dom_pair"/>
</dbReference>
<dbReference type="PANTHER" id="PTHR20875">
    <property type="entry name" value="EF-HAND CALCIUM-BINDING DOMAIN-CONTAINING PROTEIN 6-RELATED"/>
    <property type="match status" value="1"/>
</dbReference>
<evidence type="ECO:0000313" key="2">
    <source>
        <dbReference type="EMBL" id="GBF88223.1"/>
    </source>
</evidence>
<dbReference type="CDD" id="cd00051">
    <property type="entry name" value="EFh"/>
    <property type="match status" value="1"/>
</dbReference>
<dbReference type="InParanoid" id="A0A2V0NRN1"/>
<dbReference type="PROSITE" id="PS50222">
    <property type="entry name" value="EF_HAND_2"/>
    <property type="match status" value="1"/>
</dbReference>
<evidence type="ECO:0000313" key="3">
    <source>
        <dbReference type="Proteomes" id="UP000247498"/>
    </source>
</evidence>
<dbReference type="SMART" id="SM00054">
    <property type="entry name" value="EFh"/>
    <property type="match status" value="2"/>
</dbReference>
<organism evidence="2 3">
    <name type="scientific">Raphidocelis subcapitata</name>
    <dbReference type="NCBI Taxonomy" id="307507"/>
    <lineage>
        <taxon>Eukaryota</taxon>
        <taxon>Viridiplantae</taxon>
        <taxon>Chlorophyta</taxon>
        <taxon>core chlorophytes</taxon>
        <taxon>Chlorophyceae</taxon>
        <taxon>CS clade</taxon>
        <taxon>Sphaeropleales</taxon>
        <taxon>Selenastraceae</taxon>
        <taxon>Raphidocelis</taxon>
    </lineage>
</organism>
<keyword evidence="2" id="KW-0966">Cell projection</keyword>
<dbReference type="Proteomes" id="UP000247498">
    <property type="component" value="Unassembled WGS sequence"/>
</dbReference>
<dbReference type="EMBL" id="BDRX01000004">
    <property type="protein sequence ID" value="GBF88223.1"/>
    <property type="molecule type" value="Genomic_DNA"/>
</dbReference>
<proteinExistence type="predicted"/>
<reference evidence="2 3" key="1">
    <citation type="journal article" date="2018" name="Sci. Rep.">
        <title>Raphidocelis subcapitata (=Pseudokirchneriella subcapitata) provides an insight into genome evolution and environmental adaptations in the Sphaeropleales.</title>
        <authorList>
            <person name="Suzuki S."/>
            <person name="Yamaguchi H."/>
            <person name="Nakajima N."/>
            <person name="Kawachi M."/>
        </authorList>
    </citation>
    <scope>NUCLEOTIDE SEQUENCE [LARGE SCALE GENOMIC DNA]</scope>
    <source>
        <strain evidence="2 3">NIES-35</strain>
    </source>
</reference>
<name>A0A2V0NRN1_9CHLO</name>